<keyword evidence="2" id="KW-0472">Membrane</keyword>
<keyword evidence="2" id="KW-1133">Transmembrane helix</keyword>
<evidence type="ECO:0000256" key="1">
    <source>
        <dbReference type="SAM" id="MobiDB-lite"/>
    </source>
</evidence>
<name>A0A8X8BEV2_BRACI</name>
<dbReference type="AlphaFoldDB" id="A0A8X8BEV2"/>
<proteinExistence type="predicted"/>
<feature type="non-terminal residue" evidence="3">
    <location>
        <position position="205"/>
    </location>
</feature>
<accession>A0A8X8BEV2</accession>
<dbReference type="EMBL" id="JAAMPC010000001">
    <property type="protein sequence ID" value="KAG2332437.1"/>
    <property type="molecule type" value="Genomic_DNA"/>
</dbReference>
<evidence type="ECO:0000313" key="3">
    <source>
        <dbReference type="EMBL" id="KAG2332437.1"/>
    </source>
</evidence>
<dbReference type="Proteomes" id="UP000886595">
    <property type="component" value="Unassembled WGS sequence"/>
</dbReference>
<gene>
    <name evidence="3" type="ORF">Bca52824_003617</name>
</gene>
<feature type="region of interest" description="Disordered" evidence="1">
    <location>
        <begin position="26"/>
        <end position="47"/>
    </location>
</feature>
<organism evidence="3 4">
    <name type="scientific">Brassica carinata</name>
    <name type="common">Ethiopian mustard</name>
    <name type="synonym">Abyssinian cabbage</name>
    <dbReference type="NCBI Taxonomy" id="52824"/>
    <lineage>
        <taxon>Eukaryota</taxon>
        <taxon>Viridiplantae</taxon>
        <taxon>Streptophyta</taxon>
        <taxon>Embryophyta</taxon>
        <taxon>Tracheophyta</taxon>
        <taxon>Spermatophyta</taxon>
        <taxon>Magnoliopsida</taxon>
        <taxon>eudicotyledons</taxon>
        <taxon>Gunneridae</taxon>
        <taxon>Pentapetalae</taxon>
        <taxon>rosids</taxon>
        <taxon>malvids</taxon>
        <taxon>Brassicales</taxon>
        <taxon>Brassicaceae</taxon>
        <taxon>Brassiceae</taxon>
        <taxon>Brassica</taxon>
    </lineage>
</organism>
<evidence type="ECO:0000313" key="4">
    <source>
        <dbReference type="Proteomes" id="UP000886595"/>
    </source>
</evidence>
<protein>
    <submittedName>
        <fullName evidence="3">Uncharacterized protein</fullName>
    </submittedName>
</protein>
<comment type="caution">
    <text evidence="3">The sequence shown here is derived from an EMBL/GenBank/DDBJ whole genome shotgun (WGS) entry which is preliminary data.</text>
</comment>
<evidence type="ECO:0000256" key="2">
    <source>
        <dbReference type="SAM" id="Phobius"/>
    </source>
</evidence>
<keyword evidence="2" id="KW-0812">Transmembrane</keyword>
<dbReference type="OrthoDB" id="427480at2759"/>
<reference evidence="3 4" key="1">
    <citation type="submission" date="2020-02" db="EMBL/GenBank/DDBJ databases">
        <authorList>
            <person name="Ma Q."/>
            <person name="Huang Y."/>
            <person name="Song X."/>
            <person name="Pei D."/>
        </authorList>
    </citation>
    <scope>NUCLEOTIDE SEQUENCE [LARGE SCALE GENOMIC DNA]</scope>
    <source>
        <strain evidence="3">Sxm20200214</strain>
        <tissue evidence="3">Leaf</tissue>
    </source>
</reference>
<keyword evidence="4" id="KW-1185">Reference proteome</keyword>
<feature type="transmembrane region" description="Helical" evidence="2">
    <location>
        <begin position="164"/>
        <end position="185"/>
    </location>
</feature>
<sequence>AVLNRKKEFRWERVALFLSKSSARKGSPLVASSSRDETSVHSSSNQTDKDVDTVSLVLKLLASKDGVVLRRLLMAANGTSLIRTFISSEAHAIRQKLCTMVADTLYQWMVGISGVNSLKFISLSDTPPSSGTNIKSLIGDKRVRVILRKILESAKSDRVLTLKFCLTSFVMFLTASALACHRFVISVSESYINYLTLSTPVALRT</sequence>